<evidence type="ECO:0000313" key="2">
    <source>
        <dbReference type="Proteomes" id="UP000075737"/>
    </source>
</evidence>
<dbReference type="RefSeq" id="WP_068747881.1">
    <property type="nucleotide sequence ID" value="NZ_LOHZ01000023.1"/>
</dbReference>
<evidence type="ECO:0000313" key="1">
    <source>
        <dbReference type="EMBL" id="KYO66904.1"/>
    </source>
</evidence>
<accession>A0A161PY23</accession>
<sequence>MGELLVRLIEQGNGPKYGVPINIAFLDKKDIENAGVTIEHAVHVVAEIVDGPVGINVFDMEAVTTTSDGLMVEGAIIAMAAGDIGKVHKEFGLLFMEEIPVVPDLIKEEPHLLQWEKFYKGRKFFRGPNPAKKLIPVHNVVMTGRAVNNNSATEMMNAVTMEEILLPILGQLQIMKDEPIVFGLTGEVISVGIGMTVAELFGRVFPTRQFRAGDTAHGSGEYAKTLKANIPCIVAPKKVLAKYILQALKIGMIPGLHLGCSPAVLAIAKVFGSPIAVDNITERAKIELKSVGIDVEKLRNNEKELDEETIIEKADEIIPGVVDPVLVDSKEIVKKLQIKI</sequence>
<dbReference type="Proteomes" id="UP000075737">
    <property type="component" value="Unassembled WGS sequence"/>
</dbReference>
<organism evidence="1 2">
    <name type="scientific">Thermovenabulum gondwanense</name>
    <dbReference type="NCBI Taxonomy" id="520767"/>
    <lineage>
        <taxon>Bacteria</taxon>
        <taxon>Bacillati</taxon>
        <taxon>Bacillota</taxon>
        <taxon>Clostridia</taxon>
        <taxon>Thermosediminibacterales</taxon>
        <taxon>Thermosediminibacteraceae</taxon>
        <taxon>Thermovenabulum</taxon>
    </lineage>
</organism>
<proteinExistence type="predicted"/>
<dbReference type="OrthoDB" id="1881595at2"/>
<gene>
    <name evidence="1" type="ORF">ATZ99_07210</name>
</gene>
<comment type="caution">
    <text evidence="1">The sequence shown here is derived from an EMBL/GenBank/DDBJ whole genome shotgun (WGS) entry which is preliminary data.</text>
</comment>
<name>A0A161PY23_9FIRM</name>
<dbReference type="STRING" id="520767.ATZ99_07210"/>
<dbReference type="AlphaFoldDB" id="A0A161PY23"/>
<keyword evidence="2" id="KW-1185">Reference proteome</keyword>
<reference evidence="1 2" key="1">
    <citation type="submission" date="2015-12" db="EMBL/GenBank/DDBJ databases">
        <title>Draft genome of Thermovenabulum gondwanense isolated from a red thermophilic microbial mat colonisisng an outflow channel of a bore well.</title>
        <authorList>
            <person name="Patel B.K."/>
        </authorList>
    </citation>
    <scope>NUCLEOTIDE SEQUENCE [LARGE SCALE GENOMIC DNA]</scope>
    <source>
        <strain evidence="1 2">R270</strain>
    </source>
</reference>
<dbReference type="EMBL" id="LOHZ01000023">
    <property type="protein sequence ID" value="KYO66904.1"/>
    <property type="molecule type" value="Genomic_DNA"/>
</dbReference>
<protein>
    <submittedName>
        <fullName evidence="1">Uncharacterized protein</fullName>
    </submittedName>
</protein>